<gene>
    <name evidence="2" type="ORF">PGLA1383_LOCUS29612</name>
</gene>
<evidence type="ECO:0000256" key="1">
    <source>
        <dbReference type="SAM" id="MobiDB-lite"/>
    </source>
</evidence>
<sequence>MGFLLSDEGRMCSLQCRHSGSPRPCSARLKILQPDGHEDGHEAGAGAEEDEGEDGAKAVQDNIDTNGYLNIGVLDEFTCTNSQIISFIMKGRSSQPKVNKMCEVEKFQNKDDVIRAKLRATRGAFASSCPRTLNLKLIEEKSPP</sequence>
<evidence type="ECO:0000313" key="3">
    <source>
        <dbReference type="Proteomes" id="UP000654075"/>
    </source>
</evidence>
<dbReference type="AlphaFoldDB" id="A0A813FDW7"/>
<name>A0A813FDW7_POLGL</name>
<accession>A0A813FDW7</accession>
<keyword evidence="3" id="KW-1185">Reference proteome</keyword>
<dbReference type="EMBL" id="CAJNNV010025048">
    <property type="protein sequence ID" value="CAE8611812.1"/>
    <property type="molecule type" value="Genomic_DNA"/>
</dbReference>
<dbReference type="Proteomes" id="UP000654075">
    <property type="component" value="Unassembled WGS sequence"/>
</dbReference>
<reference evidence="2" key="1">
    <citation type="submission" date="2021-02" db="EMBL/GenBank/DDBJ databases">
        <authorList>
            <person name="Dougan E. K."/>
            <person name="Rhodes N."/>
            <person name="Thang M."/>
            <person name="Chan C."/>
        </authorList>
    </citation>
    <scope>NUCLEOTIDE SEQUENCE</scope>
</reference>
<comment type="caution">
    <text evidence="2">The sequence shown here is derived from an EMBL/GenBank/DDBJ whole genome shotgun (WGS) entry which is preliminary data.</text>
</comment>
<protein>
    <submittedName>
        <fullName evidence="2">Uncharacterized protein</fullName>
    </submittedName>
</protein>
<organism evidence="2 3">
    <name type="scientific">Polarella glacialis</name>
    <name type="common">Dinoflagellate</name>
    <dbReference type="NCBI Taxonomy" id="89957"/>
    <lineage>
        <taxon>Eukaryota</taxon>
        <taxon>Sar</taxon>
        <taxon>Alveolata</taxon>
        <taxon>Dinophyceae</taxon>
        <taxon>Suessiales</taxon>
        <taxon>Suessiaceae</taxon>
        <taxon>Polarella</taxon>
    </lineage>
</organism>
<evidence type="ECO:0000313" key="2">
    <source>
        <dbReference type="EMBL" id="CAE8611812.1"/>
    </source>
</evidence>
<proteinExistence type="predicted"/>
<feature type="region of interest" description="Disordered" evidence="1">
    <location>
        <begin position="33"/>
        <end position="61"/>
    </location>
</feature>